<reference evidence="1 2" key="1">
    <citation type="submission" date="2018-08" db="EMBL/GenBank/DDBJ databases">
        <title>A genome reference for cultivated species of the human gut microbiota.</title>
        <authorList>
            <person name="Zou Y."/>
            <person name="Xue W."/>
            <person name="Luo G."/>
        </authorList>
    </citation>
    <scope>NUCLEOTIDE SEQUENCE [LARGE SCALE GENOMIC DNA]</scope>
    <source>
        <strain evidence="1 2">OF01-2LB</strain>
    </source>
</reference>
<accession>A0A3E2VY15</accession>
<protein>
    <submittedName>
        <fullName evidence="1">Uncharacterized protein</fullName>
    </submittedName>
</protein>
<comment type="caution">
    <text evidence="1">The sequence shown here is derived from an EMBL/GenBank/DDBJ whole genome shotgun (WGS) entry which is preliminary data.</text>
</comment>
<proteinExistence type="predicted"/>
<organism evidence="1 2">
    <name type="scientific">Clostridium innocuum</name>
    <dbReference type="NCBI Taxonomy" id="1522"/>
    <lineage>
        <taxon>Bacteria</taxon>
        <taxon>Bacillati</taxon>
        <taxon>Bacillota</taxon>
        <taxon>Clostridia</taxon>
        <taxon>Eubacteriales</taxon>
        <taxon>Clostridiaceae</taxon>
        <taxon>Clostridium</taxon>
    </lineage>
</organism>
<gene>
    <name evidence="1" type="ORF">DXA38_08325</name>
</gene>
<dbReference type="AlphaFoldDB" id="A0A3E2VY15"/>
<evidence type="ECO:0000313" key="1">
    <source>
        <dbReference type="EMBL" id="RGC16320.1"/>
    </source>
</evidence>
<dbReference type="EMBL" id="QVEV01000009">
    <property type="protein sequence ID" value="RGC16320.1"/>
    <property type="molecule type" value="Genomic_DNA"/>
</dbReference>
<dbReference type="Proteomes" id="UP000260025">
    <property type="component" value="Unassembled WGS sequence"/>
</dbReference>
<name>A0A3E2VY15_CLOIN</name>
<evidence type="ECO:0000313" key="2">
    <source>
        <dbReference type="Proteomes" id="UP000260025"/>
    </source>
</evidence>
<sequence length="80" mass="9155">MAGKTMARILKAEARLHMKKRITTAFGRYLSGQRTVHIICSESVLRHMKAGCLTKACNIYTSARYTLRRHGEGLQFHYLT</sequence>